<feature type="compositionally biased region" description="Basic and acidic residues" evidence="1">
    <location>
        <begin position="152"/>
        <end position="167"/>
    </location>
</feature>
<evidence type="ECO:0000256" key="1">
    <source>
        <dbReference type="SAM" id="MobiDB-lite"/>
    </source>
</evidence>
<dbReference type="EMBL" id="SRLO01000026">
    <property type="protein sequence ID" value="TNN84488.1"/>
    <property type="molecule type" value="Genomic_DNA"/>
</dbReference>
<accession>A0A4Z2J470</accession>
<dbReference type="OrthoDB" id="10615396at2759"/>
<name>A0A4Z2J470_9TELE</name>
<reference evidence="2 3" key="1">
    <citation type="submission" date="2019-03" db="EMBL/GenBank/DDBJ databases">
        <title>First draft genome of Liparis tanakae, snailfish: a comprehensive survey of snailfish specific genes.</title>
        <authorList>
            <person name="Kim W."/>
            <person name="Song I."/>
            <person name="Jeong J.-H."/>
            <person name="Kim D."/>
            <person name="Kim S."/>
            <person name="Ryu S."/>
            <person name="Song J.Y."/>
            <person name="Lee S.K."/>
        </authorList>
    </citation>
    <scope>NUCLEOTIDE SEQUENCE [LARGE SCALE GENOMIC DNA]</scope>
    <source>
        <tissue evidence="2">Muscle</tissue>
    </source>
</reference>
<keyword evidence="3" id="KW-1185">Reference proteome</keyword>
<feature type="region of interest" description="Disordered" evidence="1">
    <location>
        <begin position="36"/>
        <end position="58"/>
    </location>
</feature>
<feature type="region of interest" description="Disordered" evidence="1">
    <location>
        <begin position="152"/>
        <end position="178"/>
    </location>
</feature>
<protein>
    <submittedName>
        <fullName evidence="2">Uncharacterized protein</fullName>
    </submittedName>
</protein>
<organism evidence="2 3">
    <name type="scientific">Liparis tanakae</name>
    <name type="common">Tanaka's snailfish</name>
    <dbReference type="NCBI Taxonomy" id="230148"/>
    <lineage>
        <taxon>Eukaryota</taxon>
        <taxon>Metazoa</taxon>
        <taxon>Chordata</taxon>
        <taxon>Craniata</taxon>
        <taxon>Vertebrata</taxon>
        <taxon>Euteleostomi</taxon>
        <taxon>Actinopterygii</taxon>
        <taxon>Neopterygii</taxon>
        <taxon>Teleostei</taxon>
        <taxon>Neoteleostei</taxon>
        <taxon>Acanthomorphata</taxon>
        <taxon>Eupercaria</taxon>
        <taxon>Perciformes</taxon>
        <taxon>Cottioidei</taxon>
        <taxon>Cottales</taxon>
        <taxon>Liparidae</taxon>
        <taxon>Liparis</taxon>
    </lineage>
</organism>
<proteinExistence type="predicted"/>
<dbReference type="AlphaFoldDB" id="A0A4Z2J470"/>
<dbReference type="Proteomes" id="UP000314294">
    <property type="component" value="Unassembled WGS sequence"/>
</dbReference>
<evidence type="ECO:0000313" key="3">
    <source>
        <dbReference type="Proteomes" id="UP000314294"/>
    </source>
</evidence>
<comment type="caution">
    <text evidence="2">The sequence shown here is derived from an EMBL/GenBank/DDBJ whole genome shotgun (WGS) entry which is preliminary data.</text>
</comment>
<gene>
    <name evidence="2" type="ORF">EYF80_005188</name>
</gene>
<evidence type="ECO:0000313" key="2">
    <source>
        <dbReference type="EMBL" id="TNN84488.1"/>
    </source>
</evidence>
<feature type="compositionally biased region" description="Polar residues" evidence="1">
    <location>
        <begin position="169"/>
        <end position="178"/>
    </location>
</feature>
<sequence length="327" mass="36099">MTSGNKRARWWSLVALKPARLGIQLMCFDITVTKMQAERKQRDSEDPRESDTHREMEKDGLLSVTKKLIIPSDFMRRLQPKKKMPKTTVRDKTHMTAIWTTLVTKRLRSSGAAATKPLSVTTEEKLQQKNSSVLLSSPPSVWLNPQTFSAKEVRGGEGEARLERPVRDVSSSARTDSTVHLRQKRLGNIDGDWSRSPVYCGSTGATSHQGVQTGTAGGSAGRTGSRCIEDYSALRWTATSVPVRDVVRSQELFAQFDRATNCSVYPVMLSALNTLPERTLEQDDASWSHLLCLLPVSSAGLQSSNAGGALLSTRCDPNPFLADVPRR</sequence>